<dbReference type="GO" id="GO:0000272">
    <property type="term" value="P:polysaccharide catabolic process"/>
    <property type="evidence" value="ECO:0007669"/>
    <property type="project" value="InterPro"/>
</dbReference>
<protein>
    <submittedName>
        <fullName evidence="1">T9SS type A sorting domain-containing protein</fullName>
    </submittedName>
</protein>
<dbReference type="EMBL" id="JACSIT010000095">
    <property type="protein sequence ID" value="MBC6994288.1"/>
    <property type="molecule type" value="Genomic_DNA"/>
</dbReference>
<name>A0A923T8S6_9BACT</name>
<dbReference type="Proteomes" id="UP000650081">
    <property type="component" value="Unassembled WGS sequence"/>
</dbReference>
<dbReference type="CDD" id="cd14252">
    <property type="entry name" value="Dockerin_like"/>
    <property type="match status" value="1"/>
</dbReference>
<proteinExistence type="predicted"/>
<organism evidence="1 2">
    <name type="scientific">Neolewinella lacunae</name>
    <dbReference type="NCBI Taxonomy" id="1517758"/>
    <lineage>
        <taxon>Bacteria</taxon>
        <taxon>Pseudomonadati</taxon>
        <taxon>Bacteroidota</taxon>
        <taxon>Saprospiria</taxon>
        <taxon>Saprospirales</taxon>
        <taxon>Lewinellaceae</taxon>
        <taxon>Neolewinella</taxon>
    </lineage>
</organism>
<evidence type="ECO:0000313" key="1">
    <source>
        <dbReference type="EMBL" id="MBC6994288.1"/>
    </source>
</evidence>
<dbReference type="InterPro" id="IPR026444">
    <property type="entry name" value="Secre_tail"/>
</dbReference>
<dbReference type="InterPro" id="IPR036439">
    <property type="entry name" value="Dockerin_dom_sf"/>
</dbReference>
<evidence type="ECO:0000313" key="2">
    <source>
        <dbReference type="Proteomes" id="UP000650081"/>
    </source>
</evidence>
<dbReference type="SUPFAM" id="SSF63446">
    <property type="entry name" value="Type I dockerin domain"/>
    <property type="match status" value="1"/>
</dbReference>
<dbReference type="RefSeq" id="WP_187466371.1">
    <property type="nucleotide sequence ID" value="NZ_JACSIT010000095.1"/>
</dbReference>
<accession>A0A923T8S6</accession>
<keyword evidence="2" id="KW-1185">Reference proteome</keyword>
<gene>
    <name evidence="1" type="ORF">H9S92_08950</name>
</gene>
<dbReference type="Gene3D" id="1.10.1330.10">
    <property type="entry name" value="Dockerin domain"/>
    <property type="match status" value="1"/>
</dbReference>
<sequence>MRTANGDPVLLFVGDNTFGNFASYNGPENSRLNFRIAEAGETVYFGMSRLFRSDGTPESFGQYKYRVRSAADGSIVFGPITVNANSENLATFEQAELGPAVLQAGGYPTNASSTFVAPAAGEYFIEFDQTSPTRARYIGLWDITIANNGEVKSGRIYSKNWAFRVPELDPQLPECAFGAELSTVFYSYTADGFVTRIDFRDSGFQPLSFNLAFNRTGPGESGNLALDRRSIANANATANAAEHLIFLEAPDADLFPDGQCGNVAVNSGLRCQADNTFCIPVSVTLPGQVEITLDFNGNGVYDPSTDRILVYSFQAGSDLSACIPWDGRLANGERPNQGAIVDILVEYTQGVQHWALYDGELMRNGFCVTPVRPLCNQDATTPLFYDDINIPEESGTGAPKQVLDGCACRTGNCRTWTNFDANAADDCTIDDSETTGYGDRNTLNTWWYASVRATAAFNIPLNIAMIQGPTEHCPGDPVVLRLNYSSDSEVASIRWTGPAGPINDGNDQTSITAEATGMYTVVVVDVFGCASSGSFTLMDYVCTLNVNVIGVTCQDGGTDTDPSDDVFFAQIRVDGDLSNGYLYNGIARNYGEVIEIGPFFIMDGNATFTATDLIADCCTESVTIPAPPACSDGCAITTINILETACQNNGTLTDPADDSFTFTLIVDGINLSNEWVNNRGERGHYGVPVTFGPYLIADGPLNLRFTDSADASCGWATTVQPPLSCSNECLLMPAVENLLCSDNGTPFDPSDDTYTFNLLVMGENTPSVGYQVNGNGAYLYGQSYSLGPFPTATSDYLLRIVDLGNNSCSLEYPIDDLSAGCSSACGIRIADAIVTCDEGDDGAALFVELLVESQNPGATSWRTSDGQVGNFGEYTRVATLNPGGATLTLTVEDSNLADCTASVTVTSPGIAVVCPANLAQIGHPASLQSFGGTLTSGSRVVSGAEEVCWMGDETRDAGQRYLERYSLRRTDSLDAAPRLFSFYLYGPEGSDLRGAVFSQPAEAMPDCCNLTNDGPVFANPTNPWSLPTLPDSLVPQGLVLQQRFSVVLRPQNVYALTTSSRRVGQVGDFRWLILSADREPLLIDQPNVIAPVVTFRNIQATYDLLTPEAGLFLDQATSLAIFGQPQLDSLCGLPDLSFSDTLHGTCDSALIVRTFQLAVADTVVDALCTQHIDFRALALADISWPESQLRFGCGETFPMLPNTHPTPGYTGFPFVYRAGRAVALDAERLDNLRTSYTDVATLREDGGTDIRRTWTVVDECRNATATYTQLLKLESNGIPFFSCPISNHYCPIVEEDIMLWRVGQFDCFAEITIPRPEIFNVCDSTDWVFRTEFLRLAANGDTVLVLTLADGDDRVVREVPPGEYLIRYSGTHASETIEARYCRLRVADLTEPVAVCKSTVNLSVPGSGTILVPFQVINQGSYDNCGIVLREMRRRVIYATAHGDSLGWSAWTERLLFDCEDVGLDLAAQIRVTDAAGLQNLCTSVVTVRDNTEPYCTGLESVSISCDDLPNNFSAYDTVQLRLLFGMPDVVDNCSAQAIELAPLVTGSSCAPERIRRRFRAVDQHGNHSAGVFIQDIFVTPSLAYAIRLPKDAVTDCTDLVDTVLVRGAGCDSITLSFVDIALPVTGDECRYLQRNYVITNWCEWDGISEPIRIGRDEDCDGTEGDADTWLVRTPEGIFVDADSLSNNNFPLAAARGSSCGAPNPAGYWRQVTGQAGGRYVYSQRIKIVDTVAPVLTLTMFDTICADTVFCRKAVTVGIWVDDACQVAEGQVLIGIDFGNTGTIEATSAQTGTLTGSFPNYSYTLNLPLGTHRYIITVTDDCGNSTTTERIFTVYDCYVPALVCRADRIYNLQPLLEEGDIDGDGIVEEAAVLVEAVDLARCNFQDCSGELSFSLNRVGEPYNIEQTSLFLDCEDRYQVDLEVYVWDEAFNPFAVQPDGTVGGRNWRRCVVRVRLQDPNLVCNDCGVLDNVTVNGSVHTYRGQPMEGVRITPGDGVGASVTNRFGSYQLGLVAGRDYVLRASKDFDPREGLSTSDLILLQRYLHGYDTLGSSYLRLAADLNRDGNISGLDMLHLQALILGRENLYPSGSPWRFVEAKWQEPNPVAEEILLPAITECAFDHDFIGVRLGDLDESLGADAGAVQGTTSSAGRAARPRSLSLEDHAFRAGETFTVALRLADAAAYAGGQAELFWNKGALEYLGMTSHDLDPRRNALRLDRSLRFNWAQPLTTDEVMTLEFRAHTTGQLRDFLRLVDDAAFRDAVYQADLSAHPLYLSWAAPTSPEPSASGGSAEDMAPVETLLGVLPNPVRTTTRIGVYLPQEQAIRLTITDLSGRNIYRVAPRLAAGEHWLNVDATNWPAGVYLYTVRTAAGAATGKLLVQ</sequence>
<reference evidence="1" key="1">
    <citation type="submission" date="2020-08" db="EMBL/GenBank/DDBJ databases">
        <title>Lewinella bacteria from marine environments.</title>
        <authorList>
            <person name="Zhong Y."/>
        </authorList>
    </citation>
    <scope>NUCLEOTIDE SEQUENCE</scope>
    <source>
        <strain evidence="1">KCTC 42187</strain>
    </source>
</reference>
<comment type="caution">
    <text evidence="1">The sequence shown here is derived from an EMBL/GenBank/DDBJ whole genome shotgun (WGS) entry which is preliminary data.</text>
</comment>
<dbReference type="NCBIfam" id="TIGR04183">
    <property type="entry name" value="Por_Secre_tail"/>
    <property type="match status" value="1"/>
</dbReference>